<gene>
    <name evidence="2" type="ORF">LFA_4014</name>
</gene>
<keyword evidence="1" id="KW-0812">Transmembrane</keyword>
<organism evidence="2 3">
    <name type="scientific">Legionella fallonii LLAP-10</name>
    <dbReference type="NCBI Taxonomy" id="1212491"/>
    <lineage>
        <taxon>Bacteria</taxon>
        <taxon>Pseudomonadati</taxon>
        <taxon>Pseudomonadota</taxon>
        <taxon>Gammaproteobacteria</taxon>
        <taxon>Legionellales</taxon>
        <taxon>Legionellaceae</taxon>
        <taxon>Legionella</taxon>
    </lineage>
</organism>
<proteinExistence type="predicted"/>
<feature type="transmembrane region" description="Helical" evidence="1">
    <location>
        <begin position="95"/>
        <end position="116"/>
    </location>
</feature>
<dbReference type="EMBL" id="LN614827">
    <property type="protein sequence ID" value="CEG56892.1"/>
    <property type="molecule type" value="Genomic_DNA"/>
</dbReference>
<evidence type="ECO:0000313" key="2">
    <source>
        <dbReference type="EMBL" id="CEG56892.1"/>
    </source>
</evidence>
<accession>A0A098G336</accession>
<dbReference type="KEGG" id="lfa:LFA_4014"/>
<evidence type="ECO:0000313" key="3">
    <source>
        <dbReference type="Proteomes" id="UP000032430"/>
    </source>
</evidence>
<keyword evidence="1" id="KW-0472">Membrane</keyword>
<reference evidence="3" key="1">
    <citation type="submission" date="2014-09" db="EMBL/GenBank/DDBJ databases">
        <authorList>
            <person name="Gomez-Valero L."/>
        </authorList>
    </citation>
    <scope>NUCLEOTIDE SEQUENCE [LARGE SCALE GENOMIC DNA]</scope>
    <source>
        <strain evidence="3">ATCC700992</strain>
    </source>
</reference>
<sequence length="151" mass="15948">MADFNFISDILSGTTSKAINSALTNYNGAPIRSFFFTPIKSTTSFAVRATSIVTDTPQLAMASAVIALSIGAHFLATIGNFVTGNFEETLEGLQAAGIFMLISAGLAVAALFSPIINTVDLLGGMVSTVAECCAKPDEFDEIFRDEFFLSL</sequence>
<evidence type="ECO:0000256" key="1">
    <source>
        <dbReference type="SAM" id="Phobius"/>
    </source>
</evidence>
<keyword evidence="1" id="KW-1133">Transmembrane helix</keyword>
<keyword evidence="3" id="KW-1185">Reference proteome</keyword>
<dbReference type="HOGENOM" id="CLU_1738248_0_0_6"/>
<dbReference type="Proteomes" id="UP000032430">
    <property type="component" value="Chromosome I"/>
</dbReference>
<protein>
    <submittedName>
        <fullName evidence="2">Uncharacterized protein</fullName>
    </submittedName>
</protein>
<name>A0A098G336_9GAMM</name>
<feature type="transmembrane region" description="Helical" evidence="1">
    <location>
        <begin position="59"/>
        <end position="83"/>
    </location>
</feature>
<dbReference type="AlphaFoldDB" id="A0A098G336"/>